<keyword evidence="7 10" id="KW-0503">Monooxygenase</keyword>
<dbReference type="PRINTS" id="PR00385">
    <property type="entry name" value="P450"/>
</dbReference>
<proteinExistence type="inferred from homology"/>
<evidence type="ECO:0000256" key="9">
    <source>
        <dbReference type="PIRSR" id="PIRSR602401-1"/>
    </source>
</evidence>
<dbReference type="GO" id="GO:0020037">
    <property type="term" value="F:heme binding"/>
    <property type="evidence" value="ECO:0007669"/>
    <property type="project" value="InterPro"/>
</dbReference>
<dbReference type="InterPro" id="IPR050705">
    <property type="entry name" value="Cytochrome_P450_3A"/>
</dbReference>
<evidence type="ECO:0000256" key="1">
    <source>
        <dbReference type="ARBA" id="ARBA00001971"/>
    </source>
</evidence>
<gene>
    <name evidence="12" type="ORF">CUNI_LOCUS13665</name>
</gene>
<evidence type="ECO:0000256" key="2">
    <source>
        <dbReference type="ARBA" id="ARBA00010617"/>
    </source>
</evidence>
<dbReference type="PRINTS" id="PR00463">
    <property type="entry name" value="EP450I"/>
</dbReference>
<keyword evidence="11" id="KW-0812">Transmembrane</keyword>
<evidence type="ECO:0000313" key="12">
    <source>
        <dbReference type="EMBL" id="CAG5128107.1"/>
    </source>
</evidence>
<reference evidence="12" key="1">
    <citation type="submission" date="2021-04" db="EMBL/GenBank/DDBJ databases">
        <authorList>
            <consortium name="Molecular Ecology Group"/>
        </authorList>
    </citation>
    <scope>NUCLEOTIDE SEQUENCE</scope>
</reference>
<dbReference type="GO" id="GO:0005506">
    <property type="term" value="F:iron ion binding"/>
    <property type="evidence" value="ECO:0007669"/>
    <property type="project" value="InterPro"/>
</dbReference>
<comment type="cofactor">
    <cofactor evidence="1 9">
        <name>heme</name>
        <dbReference type="ChEBI" id="CHEBI:30413"/>
    </cofactor>
</comment>
<keyword evidence="4 9" id="KW-0479">Metal-binding</keyword>
<organism evidence="12 13">
    <name type="scientific">Candidula unifasciata</name>
    <dbReference type="NCBI Taxonomy" id="100452"/>
    <lineage>
        <taxon>Eukaryota</taxon>
        <taxon>Metazoa</taxon>
        <taxon>Spiralia</taxon>
        <taxon>Lophotrochozoa</taxon>
        <taxon>Mollusca</taxon>
        <taxon>Gastropoda</taxon>
        <taxon>Heterobranchia</taxon>
        <taxon>Euthyneura</taxon>
        <taxon>Panpulmonata</taxon>
        <taxon>Eupulmonata</taxon>
        <taxon>Stylommatophora</taxon>
        <taxon>Helicina</taxon>
        <taxon>Helicoidea</taxon>
        <taxon>Geomitridae</taxon>
        <taxon>Candidula</taxon>
    </lineage>
</organism>
<evidence type="ECO:0000256" key="11">
    <source>
        <dbReference type="SAM" id="Phobius"/>
    </source>
</evidence>
<dbReference type="SUPFAM" id="SSF48264">
    <property type="entry name" value="Cytochrome P450"/>
    <property type="match status" value="1"/>
</dbReference>
<dbReference type="OrthoDB" id="2789670at2759"/>
<feature type="binding site" description="axial binding residue" evidence="9">
    <location>
        <position position="476"/>
    </location>
    <ligand>
        <name>heme</name>
        <dbReference type="ChEBI" id="CHEBI:30413"/>
    </ligand>
    <ligandPart>
        <name>Fe</name>
        <dbReference type="ChEBI" id="CHEBI:18248"/>
    </ligandPart>
</feature>
<keyword evidence="11" id="KW-1133">Transmembrane helix</keyword>
<dbReference type="PROSITE" id="PS00086">
    <property type="entry name" value="CYTOCHROME_P450"/>
    <property type="match status" value="1"/>
</dbReference>
<dbReference type="InterPro" id="IPR017972">
    <property type="entry name" value="Cyt_P450_CS"/>
</dbReference>
<protein>
    <recommendedName>
        <fullName evidence="14">Cytochrome P450</fullName>
    </recommendedName>
</protein>
<keyword evidence="13" id="KW-1185">Reference proteome</keyword>
<dbReference type="PANTHER" id="PTHR24302:SF15">
    <property type="entry name" value="FATTY-ACID PEROXYGENASE"/>
    <property type="match status" value="1"/>
</dbReference>
<dbReference type="FunFam" id="1.10.630.10:FF:000182">
    <property type="entry name" value="Cytochrome P450 3A4"/>
    <property type="match status" value="1"/>
</dbReference>
<evidence type="ECO:0000256" key="3">
    <source>
        <dbReference type="ARBA" id="ARBA00022617"/>
    </source>
</evidence>
<dbReference type="InterPro" id="IPR002401">
    <property type="entry name" value="Cyt_P450_E_grp-I"/>
</dbReference>
<evidence type="ECO:0000256" key="10">
    <source>
        <dbReference type="RuleBase" id="RU000461"/>
    </source>
</evidence>
<dbReference type="Gene3D" id="1.10.630.10">
    <property type="entry name" value="Cytochrome P450"/>
    <property type="match status" value="1"/>
</dbReference>
<evidence type="ECO:0000256" key="7">
    <source>
        <dbReference type="ARBA" id="ARBA00023033"/>
    </source>
</evidence>
<evidence type="ECO:0000256" key="4">
    <source>
        <dbReference type="ARBA" id="ARBA00022723"/>
    </source>
</evidence>
<keyword evidence="3 9" id="KW-0349">Heme</keyword>
<dbReference type="InterPro" id="IPR036396">
    <property type="entry name" value="Cyt_P450_sf"/>
</dbReference>
<comment type="function">
    <text evidence="8">Cytochromes P450 are a group of heme-thiolate monooxygenases. They oxidize a variety of structurally unrelated compounds, including steroids, fatty acids, and xenobiotics.</text>
</comment>
<name>A0A8S3ZF60_9EUPU</name>
<dbReference type="PANTHER" id="PTHR24302">
    <property type="entry name" value="CYTOCHROME P450 FAMILY 3"/>
    <property type="match status" value="1"/>
</dbReference>
<dbReference type="GO" id="GO:0016705">
    <property type="term" value="F:oxidoreductase activity, acting on paired donors, with incorporation or reduction of molecular oxygen"/>
    <property type="evidence" value="ECO:0007669"/>
    <property type="project" value="InterPro"/>
</dbReference>
<dbReference type="AlphaFoldDB" id="A0A8S3ZF60"/>
<dbReference type="Proteomes" id="UP000678393">
    <property type="component" value="Unassembled WGS sequence"/>
</dbReference>
<sequence>MMSLLEQLLLTFSALTSTTYILAVLAAVAAVIYYIYSNDSHDDWRRYGVKCPKFPAFFFLGDLKTQITEAFQKYGDTIGLPGRGRLVLLTTNFDLLRQILIKDFNNFIDRSDRFPSISPFGKSLFFAKGADWKRHRQIVSPTFASGKLKYISKSIEKSAADLTNYLEKAAKEDQIVPIKELAGQYTCEIIAKTAFGIDAKFIGEKDPEFYEYAKNMLHLPNRQGISKLVAFLLSTVPKLMDFSLNVLKLQYFDVVDHKANDYFGVSLRNTMAERRQLQKSGSARSHVDFLDLLMKANDAAATGNLPASEDQTWEQHQDGKSVQGLSEEEMIGHSMLIIFAGMETTATTLQMCLAELALHPDIQEKVFKEITSVVKSETPTHEELNSLTYMEQVINETLRMYPPVSMVTRIAKETRTYNGVTIPNGTMVQIPYFYILNDPKNFPEPQKFDPNRFSQEEKEKRDPLSFAAFGHGPRLCLGMRLAILELKQGLVHVLRKLKVVLNENTEPQKGSNEIKFTLRGLLTPDKTILLRFELRKVDS</sequence>
<evidence type="ECO:0000256" key="6">
    <source>
        <dbReference type="ARBA" id="ARBA00023004"/>
    </source>
</evidence>
<dbReference type="InterPro" id="IPR001128">
    <property type="entry name" value="Cyt_P450"/>
</dbReference>
<evidence type="ECO:0000256" key="8">
    <source>
        <dbReference type="ARBA" id="ARBA00043906"/>
    </source>
</evidence>
<evidence type="ECO:0000256" key="5">
    <source>
        <dbReference type="ARBA" id="ARBA00023002"/>
    </source>
</evidence>
<accession>A0A8S3ZF60</accession>
<comment type="similarity">
    <text evidence="2 10">Belongs to the cytochrome P450 family.</text>
</comment>
<dbReference type="EMBL" id="CAJHNH020002925">
    <property type="protein sequence ID" value="CAG5128107.1"/>
    <property type="molecule type" value="Genomic_DNA"/>
</dbReference>
<evidence type="ECO:0008006" key="14">
    <source>
        <dbReference type="Google" id="ProtNLM"/>
    </source>
</evidence>
<keyword evidence="6 9" id="KW-0408">Iron</keyword>
<feature type="transmembrane region" description="Helical" evidence="11">
    <location>
        <begin position="12"/>
        <end position="36"/>
    </location>
</feature>
<dbReference type="GO" id="GO:0008395">
    <property type="term" value="F:steroid hydroxylase activity"/>
    <property type="evidence" value="ECO:0007669"/>
    <property type="project" value="TreeGrafter"/>
</dbReference>
<evidence type="ECO:0000313" key="13">
    <source>
        <dbReference type="Proteomes" id="UP000678393"/>
    </source>
</evidence>
<dbReference type="CDD" id="cd11055">
    <property type="entry name" value="CYP3A-like"/>
    <property type="match status" value="1"/>
</dbReference>
<dbReference type="Pfam" id="PF00067">
    <property type="entry name" value="p450"/>
    <property type="match status" value="1"/>
</dbReference>
<keyword evidence="11" id="KW-0472">Membrane</keyword>
<keyword evidence="5 10" id="KW-0560">Oxidoreductase</keyword>
<comment type="caution">
    <text evidence="12">The sequence shown here is derived from an EMBL/GenBank/DDBJ whole genome shotgun (WGS) entry which is preliminary data.</text>
</comment>